<dbReference type="PANTHER" id="PTHR11432">
    <property type="entry name" value="NADH DEHYDROGENASE SUBUNIT 1"/>
    <property type="match status" value="1"/>
</dbReference>
<feature type="transmembrane region" description="Helical" evidence="9">
    <location>
        <begin position="162"/>
        <end position="181"/>
    </location>
</feature>
<dbReference type="GO" id="GO:0003954">
    <property type="term" value="F:NADH dehydrogenase activity"/>
    <property type="evidence" value="ECO:0007669"/>
    <property type="project" value="TreeGrafter"/>
</dbReference>
<comment type="subcellular location">
    <subcellularLocation>
        <location evidence="1">Membrane</location>
        <topology evidence="1">Multi-pass membrane protein</topology>
    </subcellularLocation>
    <subcellularLocation>
        <location evidence="7">Mitochondrion inner membrane</location>
        <topology evidence="7">Multi-pass membrane protein</topology>
    </subcellularLocation>
</comment>
<proteinExistence type="inferred from homology"/>
<evidence type="ECO:0000313" key="10">
    <source>
        <dbReference type="EMBL" id="QQL04600.1"/>
    </source>
</evidence>
<feature type="transmembrane region" description="Helical" evidence="9">
    <location>
        <begin position="209"/>
        <end position="232"/>
    </location>
</feature>
<comment type="catalytic activity">
    <reaction evidence="8">
        <text>a ubiquinone + NADH + 5 H(+)(in) = a ubiquinol + NAD(+) + 4 H(+)(out)</text>
        <dbReference type="Rhea" id="RHEA:29091"/>
        <dbReference type="Rhea" id="RHEA-COMP:9565"/>
        <dbReference type="Rhea" id="RHEA-COMP:9566"/>
        <dbReference type="ChEBI" id="CHEBI:15378"/>
        <dbReference type="ChEBI" id="CHEBI:16389"/>
        <dbReference type="ChEBI" id="CHEBI:17976"/>
        <dbReference type="ChEBI" id="CHEBI:57540"/>
        <dbReference type="ChEBI" id="CHEBI:57945"/>
        <dbReference type="EC" id="7.1.1.2"/>
    </reaction>
</comment>
<name>A0A7T7D6J9_9EUPU</name>
<evidence type="ECO:0000256" key="5">
    <source>
        <dbReference type="ARBA" id="ARBA00022989"/>
    </source>
</evidence>
<feature type="transmembrane region" description="Helical" evidence="9">
    <location>
        <begin position="238"/>
        <end position="258"/>
    </location>
</feature>
<evidence type="ECO:0000256" key="9">
    <source>
        <dbReference type="SAM" id="Phobius"/>
    </source>
</evidence>
<dbReference type="InterPro" id="IPR001694">
    <property type="entry name" value="NADH_UbQ_OxRdtase_su1/FPO"/>
</dbReference>
<evidence type="ECO:0000256" key="4">
    <source>
        <dbReference type="ARBA" id="ARBA00022692"/>
    </source>
</evidence>
<feature type="transmembrane region" description="Helical" evidence="9">
    <location>
        <begin position="88"/>
        <end position="112"/>
    </location>
</feature>
<accession>A0A7T7D6J9</accession>
<protein>
    <recommendedName>
        <fullName evidence="3 8">NADH-ubiquinone oxidoreductase chain 1</fullName>
        <ecNumber evidence="8">7.1.1.2</ecNumber>
    </recommendedName>
</protein>
<organism evidence="10">
    <name type="scientific">Euphaedusa planostriata</name>
    <dbReference type="NCBI Taxonomy" id="2798995"/>
    <lineage>
        <taxon>Eukaryota</taxon>
        <taxon>Metazoa</taxon>
        <taxon>Spiralia</taxon>
        <taxon>Lophotrochozoa</taxon>
        <taxon>Mollusca</taxon>
        <taxon>Gastropoda</taxon>
        <taxon>Heterobranchia</taxon>
        <taxon>Euthyneura</taxon>
        <taxon>Panpulmonata</taxon>
        <taxon>Eupulmonata</taxon>
        <taxon>Stylommatophora</taxon>
        <taxon>Helicina</taxon>
        <taxon>Clausilioidea</taxon>
        <taxon>Clausiliidae</taxon>
        <taxon>Phaedusinae</taxon>
        <taxon>Euphaedusa</taxon>
    </lineage>
</organism>
<evidence type="ECO:0000256" key="2">
    <source>
        <dbReference type="ARBA" id="ARBA00010535"/>
    </source>
</evidence>
<feature type="transmembrane region" description="Helical" evidence="9">
    <location>
        <begin position="270"/>
        <end position="291"/>
    </location>
</feature>
<dbReference type="PROSITE" id="PS00668">
    <property type="entry name" value="COMPLEX1_ND1_2"/>
    <property type="match status" value="1"/>
</dbReference>
<evidence type="ECO:0000256" key="3">
    <source>
        <dbReference type="ARBA" id="ARBA00021009"/>
    </source>
</evidence>
<dbReference type="EC" id="7.1.1.2" evidence="8"/>
<dbReference type="EMBL" id="MW118059">
    <property type="protein sequence ID" value="QQL04600.1"/>
    <property type="molecule type" value="Genomic_DNA"/>
</dbReference>
<feature type="transmembrane region" description="Helical" evidence="9">
    <location>
        <begin position="133"/>
        <end position="156"/>
    </location>
</feature>
<evidence type="ECO:0000256" key="1">
    <source>
        <dbReference type="ARBA" id="ARBA00004141"/>
    </source>
</evidence>
<dbReference type="GO" id="GO:0009060">
    <property type="term" value="P:aerobic respiration"/>
    <property type="evidence" value="ECO:0007669"/>
    <property type="project" value="TreeGrafter"/>
</dbReference>
<evidence type="ECO:0000256" key="8">
    <source>
        <dbReference type="RuleBase" id="RU000473"/>
    </source>
</evidence>
<evidence type="ECO:0000256" key="7">
    <source>
        <dbReference type="RuleBase" id="RU000471"/>
    </source>
</evidence>
<feature type="transmembrane region" description="Helical" evidence="9">
    <location>
        <begin position="62"/>
        <end position="82"/>
    </location>
</feature>
<keyword evidence="8" id="KW-0830">Ubiquinone</keyword>
<keyword evidence="4 7" id="KW-0812">Transmembrane</keyword>
<evidence type="ECO:0000256" key="6">
    <source>
        <dbReference type="ARBA" id="ARBA00023136"/>
    </source>
</evidence>
<reference evidence="10" key="1">
    <citation type="submission" date="2020-10" db="EMBL/GenBank/DDBJ databases">
        <authorList>
            <person name="Zhang Y."/>
            <person name="Huang X.-C."/>
            <person name="OuYang S."/>
            <person name="Wu X.-P."/>
        </authorList>
    </citation>
    <scope>NUCLEOTIDE SEQUENCE</scope>
</reference>
<keyword evidence="6 9" id="KW-0472">Membrane</keyword>
<dbReference type="PANTHER" id="PTHR11432:SF3">
    <property type="entry name" value="NADH-UBIQUINONE OXIDOREDUCTASE CHAIN 1"/>
    <property type="match status" value="1"/>
</dbReference>
<dbReference type="GO" id="GO:0005743">
    <property type="term" value="C:mitochondrial inner membrane"/>
    <property type="evidence" value="ECO:0007669"/>
    <property type="project" value="UniProtKB-SubCell"/>
</dbReference>
<dbReference type="AlphaFoldDB" id="A0A7T7D6J9"/>
<dbReference type="Pfam" id="PF00146">
    <property type="entry name" value="NADHdh"/>
    <property type="match status" value="1"/>
</dbReference>
<dbReference type="GeneID" id="67139166"/>
<dbReference type="CTD" id="4535"/>
<sequence>MTCLCVLLAVAFYTILERKMLGLMQCRKGPNKVGYLGLLQAISDALKLFMKALLIPFMSNSNIFFLLPAAGLSLSLIFWILYPSPWVFNFISYGFMLFLVLISLNVYIPALAGWASNSKYAMLGGLRAAAQTISYEVSLVLILFFPFILKLTYDWLESSEDFMVLLLLLPLGLVWFSSALAETNRAPFDFAEGESELVSGFNIEYGGALFALLFLAEYSSILFISMATVIWFCGSSYWFVMFIMWMLITYCFLIVRGVYPRHRYDLLMMFCWKCYLPFSLAALSFLLLTFLT</sequence>
<geneLocation type="mitochondrion" evidence="10"/>
<dbReference type="GO" id="GO:0008137">
    <property type="term" value="F:NADH dehydrogenase (ubiquinone) activity"/>
    <property type="evidence" value="ECO:0007669"/>
    <property type="project" value="UniProtKB-EC"/>
</dbReference>
<keyword evidence="5 9" id="KW-1133">Transmembrane helix</keyword>
<dbReference type="RefSeq" id="YP_010143393.1">
    <property type="nucleotide sequence ID" value="NC_056972.1"/>
</dbReference>
<comment type="similarity">
    <text evidence="2 7">Belongs to the complex I subunit 1 family.</text>
</comment>
<keyword evidence="8 10" id="KW-0496">Mitochondrion</keyword>
<keyword evidence="7" id="KW-0520">NAD</keyword>
<gene>
    <name evidence="10" type="primary">ND1</name>
</gene>
<dbReference type="InterPro" id="IPR018086">
    <property type="entry name" value="NADH_UbQ_OxRdtase_su1_CS"/>
</dbReference>